<dbReference type="EMBL" id="LRBV02000010">
    <property type="status" value="NOT_ANNOTATED_CDS"/>
    <property type="molecule type" value="Genomic_DNA"/>
</dbReference>
<dbReference type="AlphaFoldDB" id="A0A7N2MTE1"/>
<sequence>MLLIPFRSSWNFSYRTANPNEIPTNSSLFRAFGSVLGNSGQPTVSGGARDENALLNRRGSSDCDGVSVIRSLPTAERERKHVHAVAYGLIHTRKNIGSEAPNAPTNFVSCDARPTRHSRRRALSVAEKRSVPHGGPGSGAGRVGPMAVIVELRDEGGRRAKG</sequence>
<dbReference type="Proteomes" id="UP000594261">
    <property type="component" value="Chromosome 10"/>
</dbReference>
<reference evidence="2" key="2">
    <citation type="submission" date="2021-01" db="UniProtKB">
        <authorList>
            <consortium name="EnsemblPlants"/>
        </authorList>
    </citation>
    <scope>IDENTIFICATION</scope>
</reference>
<dbReference type="InParanoid" id="A0A7N2MTE1"/>
<reference evidence="2 3" key="1">
    <citation type="journal article" date="2016" name="G3 (Bethesda)">
        <title>First Draft Assembly and Annotation of the Genome of a California Endemic Oak Quercus lobata Nee (Fagaceae).</title>
        <authorList>
            <person name="Sork V.L."/>
            <person name="Fitz-Gibbon S.T."/>
            <person name="Puiu D."/>
            <person name="Crepeau M."/>
            <person name="Gugger P.F."/>
            <person name="Sherman R."/>
            <person name="Stevens K."/>
            <person name="Langley C.H."/>
            <person name="Pellegrini M."/>
            <person name="Salzberg S.L."/>
        </authorList>
    </citation>
    <scope>NUCLEOTIDE SEQUENCE [LARGE SCALE GENOMIC DNA]</scope>
    <source>
        <strain evidence="2 3">cv. SW786</strain>
    </source>
</reference>
<proteinExistence type="predicted"/>
<organism evidence="2 3">
    <name type="scientific">Quercus lobata</name>
    <name type="common">Valley oak</name>
    <dbReference type="NCBI Taxonomy" id="97700"/>
    <lineage>
        <taxon>Eukaryota</taxon>
        <taxon>Viridiplantae</taxon>
        <taxon>Streptophyta</taxon>
        <taxon>Embryophyta</taxon>
        <taxon>Tracheophyta</taxon>
        <taxon>Spermatophyta</taxon>
        <taxon>Magnoliopsida</taxon>
        <taxon>eudicotyledons</taxon>
        <taxon>Gunneridae</taxon>
        <taxon>Pentapetalae</taxon>
        <taxon>rosids</taxon>
        <taxon>fabids</taxon>
        <taxon>Fagales</taxon>
        <taxon>Fagaceae</taxon>
        <taxon>Quercus</taxon>
    </lineage>
</organism>
<protein>
    <submittedName>
        <fullName evidence="2">Uncharacterized protein</fullName>
    </submittedName>
</protein>
<evidence type="ECO:0000256" key="1">
    <source>
        <dbReference type="SAM" id="MobiDB-lite"/>
    </source>
</evidence>
<evidence type="ECO:0000313" key="3">
    <source>
        <dbReference type="Proteomes" id="UP000594261"/>
    </source>
</evidence>
<dbReference type="Gramene" id="QL10p055263:mrna">
    <property type="protein sequence ID" value="QL10p055263:mrna"/>
    <property type="gene ID" value="QL10p055263"/>
</dbReference>
<keyword evidence="3" id="KW-1185">Reference proteome</keyword>
<feature type="region of interest" description="Disordered" evidence="1">
    <location>
        <begin position="112"/>
        <end position="147"/>
    </location>
</feature>
<evidence type="ECO:0000313" key="2">
    <source>
        <dbReference type="EnsemblPlants" id="QL10p055263:mrna"/>
    </source>
</evidence>
<accession>A0A7N2MTE1</accession>
<dbReference type="EnsemblPlants" id="QL10p055263:mrna">
    <property type="protein sequence ID" value="QL10p055263:mrna"/>
    <property type="gene ID" value="QL10p055263"/>
</dbReference>
<name>A0A7N2MTE1_QUELO</name>